<evidence type="ECO:0000313" key="9">
    <source>
        <dbReference type="Proteomes" id="UP000736164"/>
    </source>
</evidence>
<gene>
    <name evidence="8" type="primary">P43</name>
    <name evidence="8" type="ORF">GTO95_0017909</name>
</gene>
<evidence type="ECO:0000256" key="1">
    <source>
        <dbReference type="ARBA" id="ARBA00022723"/>
    </source>
</evidence>
<evidence type="ECO:0000256" key="4">
    <source>
        <dbReference type="ARBA" id="ARBA00022833"/>
    </source>
</evidence>
<keyword evidence="5" id="KW-0694">RNA-binding</keyword>
<keyword evidence="3 6" id="KW-0863">Zinc-finger</keyword>
<dbReference type="EMBL" id="JAAWVO010013038">
    <property type="protein sequence ID" value="MBN3313805.1"/>
    <property type="molecule type" value="Genomic_DNA"/>
</dbReference>
<feature type="domain" description="C2H2-type" evidence="7">
    <location>
        <begin position="17"/>
        <end position="46"/>
    </location>
</feature>
<evidence type="ECO:0000313" key="8">
    <source>
        <dbReference type="EMBL" id="MBN3313805.1"/>
    </source>
</evidence>
<evidence type="ECO:0000256" key="3">
    <source>
        <dbReference type="ARBA" id="ARBA00022771"/>
    </source>
</evidence>
<comment type="caution">
    <text evidence="8">The sequence shown here is derived from an EMBL/GenBank/DDBJ whole genome shotgun (WGS) entry which is preliminary data.</text>
</comment>
<dbReference type="Gene3D" id="3.30.160.60">
    <property type="entry name" value="Classic Zinc Finger"/>
    <property type="match status" value="6"/>
</dbReference>
<dbReference type="InterPro" id="IPR051061">
    <property type="entry name" value="Zinc_finger_trans_reg"/>
</dbReference>
<organism evidence="8 9">
    <name type="scientific">Atractosteus spatula</name>
    <name type="common">Alligator gar</name>
    <name type="synonym">Lepisosteus spatula</name>
    <dbReference type="NCBI Taxonomy" id="7917"/>
    <lineage>
        <taxon>Eukaryota</taxon>
        <taxon>Metazoa</taxon>
        <taxon>Chordata</taxon>
        <taxon>Craniata</taxon>
        <taxon>Vertebrata</taxon>
        <taxon>Euteleostomi</taxon>
        <taxon>Actinopterygii</taxon>
        <taxon>Neopterygii</taxon>
        <taxon>Holostei</taxon>
        <taxon>Semionotiformes</taxon>
        <taxon>Lepisosteidae</taxon>
        <taxon>Atractosteus</taxon>
    </lineage>
</organism>
<dbReference type="Pfam" id="PF00096">
    <property type="entry name" value="zf-C2H2"/>
    <property type="match status" value="4"/>
</dbReference>
<dbReference type="InterPro" id="IPR036236">
    <property type="entry name" value="Znf_C2H2_sf"/>
</dbReference>
<evidence type="ECO:0000256" key="2">
    <source>
        <dbReference type="ARBA" id="ARBA00022737"/>
    </source>
</evidence>
<feature type="non-terminal residue" evidence="8">
    <location>
        <position position="375"/>
    </location>
</feature>
<dbReference type="AlphaFoldDB" id="A0A8J7NIT6"/>
<dbReference type="Proteomes" id="UP000736164">
    <property type="component" value="Unassembled WGS sequence"/>
</dbReference>
<dbReference type="GO" id="GO:0008270">
    <property type="term" value="F:zinc ion binding"/>
    <property type="evidence" value="ECO:0007669"/>
    <property type="project" value="UniProtKB-KW"/>
</dbReference>
<dbReference type="InterPro" id="IPR013087">
    <property type="entry name" value="Znf_C2H2_type"/>
</dbReference>
<dbReference type="FunFam" id="3.30.160.60:FF:003786">
    <property type="entry name" value="Transcription factor IIIA"/>
    <property type="match status" value="1"/>
</dbReference>
<dbReference type="InterPro" id="IPR054599">
    <property type="entry name" value="TFIIIA_Zfn-C2H2"/>
</dbReference>
<protein>
    <submittedName>
        <fullName evidence="8">P43 protein</fullName>
    </submittedName>
</protein>
<keyword evidence="4" id="KW-0862">Zinc</keyword>
<keyword evidence="1" id="KW-0479">Metal-binding</keyword>
<feature type="domain" description="C2H2-type" evidence="7">
    <location>
        <begin position="77"/>
        <end position="107"/>
    </location>
</feature>
<dbReference type="Pfam" id="PF13894">
    <property type="entry name" value="zf-C2H2_4"/>
    <property type="match status" value="1"/>
</dbReference>
<dbReference type="PANTHER" id="PTHR46179">
    <property type="entry name" value="ZINC FINGER PROTEIN"/>
    <property type="match status" value="1"/>
</dbReference>
<evidence type="ECO:0000256" key="6">
    <source>
        <dbReference type="PROSITE-ProRule" id="PRU00042"/>
    </source>
</evidence>
<feature type="domain" description="C2H2-type" evidence="7">
    <location>
        <begin position="254"/>
        <end position="283"/>
    </location>
</feature>
<feature type="domain" description="C2H2-type" evidence="7">
    <location>
        <begin position="139"/>
        <end position="165"/>
    </location>
</feature>
<dbReference type="GO" id="GO:0005634">
    <property type="term" value="C:nucleus"/>
    <property type="evidence" value="ECO:0007669"/>
    <property type="project" value="TreeGrafter"/>
</dbReference>
<dbReference type="SUPFAM" id="SSF57667">
    <property type="entry name" value="beta-beta-alpha zinc fingers"/>
    <property type="match status" value="4"/>
</dbReference>
<dbReference type="FunFam" id="3.30.160.60:FF:000125">
    <property type="entry name" value="Putative zinc finger protein 143"/>
    <property type="match status" value="2"/>
</dbReference>
<dbReference type="PANTHER" id="PTHR46179:SF28">
    <property type="entry name" value="SI:DKEY-208K4.2 PROTEIN"/>
    <property type="match status" value="1"/>
</dbReference>
<feature type="domain" description="C2H2-type" evidence="7">
    <location>
        <begin position="194"/>
        <end position="221"/>
    </location>
</feature>
<evidence type="ECO:0000256" key="5">
    <source>
        <dbReference type="ARBA" id="ARBA00022884"/>
    </source>
</evidence>
<sequence length="375" mass="43257">MDLLSAAVDAMPRQQLFNCDHPACGAAFTREWRLKEHQTVHTGERPLACDIPGCGLRFSRKAHLRRHQLKHTGTKSFSCTHFGCSQSFYSSDNLKRHVQYTHGDKDSYFKCTSENCDKTFRKRKAYRIHLNEHNPTLAFRCQKDGCGMNFETSAARKAHQRTHAGYPCRDSSCPVVAPTWGKLCKHMATHPGKFLCPLCPAEFKTRPSLRRHRRSHAQEKPVLSCPNEGCTASFTTAFNLQHHIRKEHLKLFKYRCYYPDCPRVFAMRESLTRHVVHHDPEGRVKLVQQRSNKKWRKRLGGGGRRRTLLVEEDLSRLFALRLRFPSRGKVEADLSGLFNERKIPHHVEPEVSLRELFDLKPNRVVNTTTATTTTT</sequence>
<name>A0A8J7NIT6_ATRSP</name>
<feature type="domain" description="C2H2-type" evidence="7">
    <location>
        <begin position="109"/>
        <end position="133"/>
    </location>
</feature>
<dbReference type="SMART" id="SM00355">
    <property type="entry name" value="ZnF_C2H2"/>
    <property type="match status" value="9"/>
</dbReference>
<accession>A0A8J7NIT6</accession>
<evidence type="ECO:0000259" key="7">
    <source>
        <dbReference type="PROSITE" id="PS50157"/>
    </source>
</evidence>
<dbReference type="Pfam" id="PF22110">
    <property type="entry name" value="TFIIIA_zf-C2H2"/>
    <property type="match status" value="1"/>
</dbReference>
<proteinExistence type="predicted"/>
<keyword evidence="2" id="KW-0677">Repeat</keyword>
<keyword evidence="9" id="KW-1185">Reference proteome</keyword>
<dbReference type="PROSITE" id="PS00028">
    <property type="entry name" value="ZINC_FINGER_C2H2_1"/>
    <property type="match status" value="7"/>
</dbReference>
<dbReference type="GO" id="GO:0003723">
    <property type="term" value="F:RNA binding"/>
    <property type="evidence" value="ECO:0007669"/>
    <property type="project" value="UniProtKB-KW"/>
</dbReference>
<feature type="domain" description="C2H2-type" evidence="7">
    <location>
        <begin position="47"/>
        <end position="76"/>
    </location>
</feature>
<reference evidence="8" key="1">
    <citation type="journal article" date="2021" name="Cell">
        <title>Tracing the genetic footprints of vertebrate landing in non-teleost ray-finned fishes.</title>
        <authorList>
            <person name="Bi X."/>
            <person name="Wang K."/>
            <person name="Yang L."/>
            <person name="Pan H."/>
            <person name="Jiang H."/>
            <person name="Wei Q."/>
            <person name="Fang M."/>
            <person name="Yu H."/>
            <person name="Zhu C."/>
            <person name="Cai Y."/>
            <person name="He Y."/>
            <person name="Gan X."/>
            <person name="Zeng H."/>
            <person name="Yu D."/>
            <person name="Zhu Y."/>
            <person name="Jiang H."/>
            <person name="Qiu Q."/>
            <person name="Yang H."/>
            <person name="Zhang Y.E."/>
            <person name="Wang W."/>
            <person name="Zhu M."/>
            <person name="He S."/>
            <person name="Zhang G."/>
        </authorList>
    </citation>
    <scope>NUCLEOTIDE SEQUENCE</scope>
    <source>
        <strain evidence="8">Allg_001</strain>
    </source>
</reference>
<feature type="non-terminal residue" evidence="8">
    <location>
        <position position="1"/>
    </location>
</feature>
<dbReference type="PROSITE" id="PS50157">
    <property type="entry name" value="ZINC_FINGER_C2H2_2"/>
    <property type="match status" value="7"/>
</dbReference>